<gene>
    <name evidence="3" type="ORF">GWI33_020461</name>
</gene>
<feature type="region of interest" description="Disordered" evidence="1">
    <location>
        <begin position="495"/>
        <end position="514"/>
    </location>
</feature>
<feature type="transmembrane region" description="Helical" evidence="2">
    <location>
        <begin position="20"/>
        <end position="40"/>
    </location>
</feature>
<keyword evidence="4" id="KW-1185">Reference proteome</keyword>
<keyword evidence="2" id="KW-1133">Transmembrane helix</keyword>
<evidence type="ECO:0000313" key="4">
    <source>
        <dbReference type="Proteomes" id="UP000625711"/>
    </source>
</evidence>
<evidence type="ECO:0000256" key="1">
    <source>
        <dbReference type="SAM" id="MobiDB-lite"/>
    </source>
</evidence>
<organism evidence="3 4">
    <name type="scientific">Rhynchophorus ferrugineus</name>
    <name type="common">Red palm weevil</name>
    <name type="synonym">Curculio ferrugineus</name>
    <dbReference type="NCBI Taxonomy" id="354439"/>
    <lineage>
        <taxon>Eukaryota</taxon>
        <taxon>Metazoa</taxon>
        <taxon>Ecdysozoa</taxon>
        <taxon>Arthropoda</taxon>
        <taxon>Hexapoda</taxon>
        <taxon>Insecta</taxon>
        <taxon>Pterygota</taxon>
        <taxon>Neoptera</taxon>
        <taxon>Endopterygota</taxon>
        <taxon>Coleoptera</taxon>
        <taxon>Polyphaga</taxon>
        <taxon>Cucujiformia</taxon>
        <taxon>Curculionidae</taxon>
        <taxon>Dryophthorinae</taxon>
        <taxon>Rhynchophorus</taxon>
    </lineage>
</organism>
<feature type="region of interest" description="Disordered" evidence="1">
    <location>
        <begin position="441"/>
        <end position="469"/>
    </location>
</feature>
<dbReference type="AlphaFoldDB" id="A0A834HSB5"/>
<protein>
    <submittedName>
        <fullName evidence="3">Uncharacterized protein</fullName>
    </submittedName>
</protein>
<feature type="compositionally biased region" description="Polar residues" evidence="1">
    <location>
        <begin position="495"/>
        <end position="510"/>
    </location>
</feature>
<keyword evidence="2" id="KW-0472">Membrane</keyword>
<reference evidence="3" key="1">
    <citation type="submission" date="2020-08" db="EMBL/GenBank/DDBJ databases">
        <title>Genome sequencing and assembly of the red palm weevil Rhynchophorus ferrugineus.</title>
        <authorList>
            <person name="Dias G.B."/>
            <person name="Bergman C.M."/>
            <person name="Manee M."/>
        </authorList>
    </citation>
    <scope>NUCLEOTIDE SEQUENCE</scope>
    <source>
        <strain evidence="3">AA-2017</strain>
        <tissue evidence="3">Whole larva</tissue>
    </source>
</reference>
<feature type="region of interest" description="Disordered" evidence="1">
    <location>
        <begin position="915"/>
        <end position="935"/>
    </location>
</feature>
<evidence type="ECO:0000313" key="3">
    <source>
        <dbReference type="EMBL" id="KAF7266179.1"/>
    </source>
</evidence>
<feature type="region of interest" description="Disordered" evidence="1">
    <location>
        <begin position="693"/>
        <end position="712"/>
    </location>
</feature>
<dbReference type="EMBL" id="JAACXV010014559">
    <property type="protein sequence ID" value="KAF7266179.1"/>
    <property type="molecule type" value="Genomic_DNA"/>
</dbReference>
<feature type="compositionally biased region" description="Polar residues" evidence="1">
    <location>
        <begin position="117"/>
        <end position="126"/>
    </location>
</feature>
<feature type="region of interest" description="Disordered" evidence="1">
    <location>
        <begin position="116"/>
        <end position="136"/>
    </location>
</feature>
<name>A0A834HSB5_RHYFE</name>
<proteinExistence type="predicted"/>
<feature type="compositionally biased region" description="Low complexity" evidence="1">
    <location>
        <begin position="451"/>
        <end position="461"/>
    </location>
</feature>
<evidence type="ECO:0000256" key="2">
    <source>
        <dbReference type="SAM" id="Phobius"/>
    </source>
</evidence>
<feature type="compositionally biased region" description="Polar residues" evidence="1">
    <location>
        <begin position="702"/>
        <end position="712"/>
    </location>
</feature>
<comment type="caution">
    <text evidence="3">The sequence shown here is derived from an EMBL/GenBank/DDBJ whole genome shotgun (WGS) entry which is preliminary data.</text>
</comment>
<dbReference type="Proteomes" id="UP000625711">
    <property type="component" value="Unassembled WGS sequence"/>
</dbReference>
<keyword evidence="2" id="KW-0812">Transmembrane</keyword>
<sequence>MQKNKSTECFNKLYEYILKIYSMIMISTLFIVLTLGPLVLSLGARERLDRPSVYANPYLASDSYYEDLLELYEQTRQFSTTTPVPKASPYDRAVVIFKNTKTKTGAREVEIKIIRGNNETQATENPPTQPKLPPKSTEKFTFHDDNGLIQNGIETSETKKKFEKITKKSSRVKRSFGGNPIFASVFGEGGRSRSLSERFFEGSRQRDRVWYQPSPVPCEPEVVEPPPQHYVYEQPPVYNEVYAAPPQQYVYYNAPNYQYPQAPADVYGPPSVVTDYPYSEPRENVYNVPIYEHQHVPLTTTSPVPDIATLYPYPPQDPISESNLHQTPVPTPSLVYGPPETETKKPVIHIETEQTDDRSDIPIEPQQVYGLPTDRSIETEAEIVQNSTSTKKDLRKKLYYNEHSSGKRTDFTGGASAPLELPQEIKSSNYENNFRSTSLRLPKGHSGLFHNTTKNESTTASENEESEQSNLGTVRAVYYKNFSISVIPDTSKFTTTETSVSGEDTTNKTIQTEKKTDESKAENITAIYSKQLEVLNNLNKEKLSQYSYFLPKQTDNGSRKWDMLNKYKIYYLNRVDSTEKSATKDFDHSIDTKLSNRPHAFYNAPISETPSPLNVHKFSPASSEMQKMSQFHQVAQDLKKMILNKAQTFSYSFTAKTPANQNNFKQSSGSLNQNHAFINSVVSKEKTRPATVYGPPLDVRYNANQGKSATPTYPKSTFSYSYTAKISNNHENSKQEHSSNSQKHSSNTYFKPAAVYGAPALDKAGPAISTRLPNLQKVSEFHKIAQNFKTMALNQAQTYNLNAKHQPTVGSSVSYSYTAKTSNNQENSKQEHSSNTHKHFSNAQFRPATVYGVPALDLHNGIPATPSPLPNIQQVYEFHKNAQNLKTTVLNQAQSSYKNSKHQPSVESSISYTYTAKSSNGQGNSKQEHSSNIQKHSFDDKIRPATIYGVPALDIQHSLNKGKYSISDTPTHLPNLQKVSEFHKVVQDLKTKVSNHQQVSYTSKTKETSSNVTPSFSYGFTAKSSTNQSHSKQQDLHKVDIEYKSKPLPVYSAPYAHYVTNNPISSTSADSKQENHQTSTVSYSYTAKAISNQHNLKQSVKISKPNTVYGVPPLEAQQNSLDFQRNEYKSHDSYVYPKPTDSLPNLSSQLHLPKSEQSVPFEYHPILNEKTNGFRKNHFFNKQTFYEIPFDSSTPHNSQHKKVLYKVVKRPLNNR</sequence>
<accession>A0A834HSB5</accession>